<dbReference type="GO" id="GO:0019350">
    <property type="term" value="P:teichoic acid biosynthetic process"/>
    <property type="evidence" value="ECO:0007669"/>
    <property type="project" value="UniProtKB-UniRule"/>
</dbReference>
<evidence type="ECO:0000313" key="7">
    <source>
        <dbReference type="Proteomes" id="UP000295504"/>
    </source>
</evidence>
<dbReference type="Proteomes" id="UP000295504">
    <property type="component" value="Unassembled WGS sequence"/>
</dbReference>
<dbReference type="GO" id="GO:0047244">
    <property type="term" value="F:N-acetylglucosaminyldiphosphoundecaprenol N-acetyl-beta-D-mannosaminyltransferase activity"/>
    <property type="evidence" value="ECO:0007669"/>
    <property type="project" value="UniProtKB-UniRule"/>
</dbReference>
<name>A0A4R2TRZ3_9FIRM</name>
<keyword evidence="7" id="KW-1185">Reference proteome</keyword>
<comment type="similarity">
    <text evidence="5">Belongs to the glycosyltransferase 26 family. TagA/TarA subfamily.</text>
</comment>
<keyword evidence="2 5" id="KW-0808">Transferase</keyword>
<evidence type="ECO:0000256" key="4">
    <source>
        <dbReference type="ARBA" id="ARBA00023316"/>
    </source>
</evidence>
<keyword evidence="1 5" id="KW-0328">Glycosyltransferase</keyword>
<comment type="function">
    <text evidence="5">Catalyzes the conversion of GlcNAc-PP-undecaprenol into ManNAc-GlcNAc-PP-undecaprenol, the first committed lipid intermediate in the de novo synthesis of teichoic acid.</text>
</comment>
<accession>A0A4R2TRZ3</accession>
<comment type="pathway">
    <text evidence="5">Cell wall biogenesis; teichoic acid biosynthesis.</text>
</comment>
<keyword evidence="4 5" id="KW-0961">Cell wall biogenesis/degradation</keyword>
<dbReference type="GO" id="GO:0071555">
    <property type="term" value="P:cell wall organization"/>
    <property type="evidence" value="ECO:0007669"/>
    <property type="project" value="UniProtKB-KW"/>
</dbReference>
<dbReference type="OrthoDB" id="9771846at2"/>
<reference evidence="6 7" key="1">
    <citation type="submission" date="2019-03" db="EMBL/GenBank/DDBJ databases">
        <title>Genomic Encyclopedia of Type Strains, Phase IV (KMG-IV): sequencing the most valuable type-strain genomes for metagenomic binning, comparative biology and taxonomic classification.</title>
        <authorList>
            <person name="Goeker M."/>
        </authorList>
    </citation>
    <scope>NUCLEOTIDE SEQUENCE [LARGE SCALE GENOMIC DNA]</scope>
    <source>
        <strain evidence="6 7">DSM 100013</strain>
    </source>
</reference>
<comment type="catalytic activity">
    <reaction evidence="5">
        <text>UDP-N-acetyl-alpha-D-mannosamine + N-acetyl-alpha-D-glucosaminyl-di-trans,octa-cis-undecaprenyl diphosphate = N-acetyl-beta-D-mannosaminyl-(1-&gt;4)-N-acetyl-alpha-D-glucosaminyl di-trans,octa-cis-undecaprenyl diphosphate + UDP + H(+)</text>
        <dbReference type="Rhea" id="RHEA:16053"/>
        <dbReference type="ChEBI" id="CHEBI:15378"/>
        <dbReference type="ChEBI" id="CHEBI:58223"/>
        <dbReference type="ChEBI" id="CHEBI:62959"/>
        <dbReference type="ChEBI" id="CHEBI:68623"/>
        <dbReference type="ChEBI" id="CHEBI:132210"/>
        <dbReference type="EC" id="2.4.1.187"/>
    </reaction>
</comment>
<dbReference type="AlphaFoldDB" id="A0A4R2TRZ3"/>
<keyword evidence="3 5" id="KW-0777">Teichoic acid biosynthesis</keyword>
<sequence>MKKQVDILGVPVDMVSRSEAIEEIKKLIETPGLSSVFTPNPEMIMLAQEDEEFLSILKNADLVLPDGIGLLIASKIKGLGLTERVTGIDTMNSLLEYCGRESKTIYLLGGKPGVPDLACKNIENRFTGIKIGGFHDGYFTKDEESGIVNEINSINPDILFVCLGAPKQEKWISQYKHLLKCNLAMGVGGSVDIYAGTAKRAPKIFQKLGMEWFYRLAKEPWRYKRMMSLPRFILKILK</sequence>
<dbReference type="InterPro" id="IPR004629">
    <property type="entry name" value="WecG_TagA_CpsF"/>
</dbReference>
<dbReference type="CDD" id="cd06533">
    <property type="entry name" value="Glyco_transf_WecG_TagA"/>
    <property type="match status" value="1"/>
</dbReference>
<evidence type="ECO:0000256" key="5">
    <source>
        <dbReference type="HAMAP-Rule" id="MF_02070"/>
    </source>
</evidence>
<gene>
    <name evidence="6" type="ORF">EDD79_100345</name>
</gene>
<dbReference type="PANTHER" id="PTHR34136">
    <property type="match status" value="1"/>
</dbReference>
<dbReference type="Pfam" id="PF03808">
    <property type="entry name" value="Glyco_tran_WecG"/>
    <property type="match status" value="1"/>
</dbReference>
<dbReference type="EMBL" id="SLYC01000003">
    <property type="protein sequence ID" value="TCQ06620.1"/>
    <property type="molecule type" value="Genomic_DNA"/>
</dbReference>
<comment type="caution">
    <text evidence="6">The sequence shown here is derived from an EMBL/GenBank/DDBJ whole genome shotgun (WGS) entry which is preliminary data.</text>
</comment>
<dbReference type="HAMAP" id="MF_02070">
    <property type="entry name" value="TagA_TarA"/>
    <property type="match status" value="1"/>
</dbReference>
<evidence type="ECO:0000256" key="3">
    <source>
        <dbReference type="ARBA" id="ARBA00022944"/>
    </source>
</evidence>
<evidence type="ECO:0000256" key="1">
    <source>
        <dbReference type="ARBA" id="ARBA00022676"/>
    </source>
</evidence>
<dbReference type="EC" id="2.4.1.187" evidence="5"/>
<evidence type="ECO:0000256" key="2">
    <source>
        <dbReference type="ARBA" id="ARBA00022679"/>
    </source>
</evidence>
<dbReference type="UniPathway" id="UPA00632"/>
<dbReference type="RefSeq" id="WP_132847503.1">
    <property type="nucleotide sequence ID" value="NZ_CP058648.1"/>
</dbReference>
<evidence type="ECO:0000313" key="6">
    <source>
        <dbReference type="EMBL" id="TCQ06620.1"/>
    </source>
</evidence>
<organism evidence="6 7">
    <name type="scientific">Serpentinicella alkaliphila</name>
    <dbReference type="NCBI Taxonomy" id="1734049"/>
    <lineage>
        <taxon>Bacteria</taxon>
        <taxon>Bacillati</taxon>
        <taxon>Bacillota</taxon>
        <taxon>Clostridia</taxon>
        <taxon>Peptostreptococcales</taxon>
        <taxon>Natronincolaceae</taxon>
        <taxon>Serpentinicella</taxon>
    </lineage>
</organism>
<dbReference type="InterPro" id="IPR034714">
    <property type="entry name" value="TagA_TarA"/>
</dbReference>
<proteinExistence type="inferred from homology"/>
<dbReference type="PANTHER" id="PTHR34136:SF1">
    <property type="entry name" value="UDP-N-ACETYL-D-MANNOSAMINURONIC ACID TRANSFERASE"/>
    <property type="match status" value="1"/>
</dbReference>
<protein>
    <recommendedName>
        <fullName evidence="5">N-acetylglucosaminyldiphosphoundecaprenol N-acetyl-beta-D-mannosaminyltransferase</fullName>
        <ecNumber evidence="5">2.4.1.187</ecNumber>
    </recommendedName>
    <alternativeName>
        <fullName evidence="5">N-acetylmannosaminyltransferase</fullName>
    </alternativeName>
    <alternativeName>
        <fullName evidence="5">UDP-N-acetylmannosamine transferase</fullName>
    </alternativeName>
    <alternativeName>
        <fullName evidence="5">UDP-N-acetylmannosamine:N-acetylglucosaminyl pyrophosphorylundecaprenol N-acetylmannosaminyltransferase</fullName>
    </alternativeName>
</protein>
<dbReference type="NCBIfam" id="TIGR00696">
    <property type="entry name" value="wecG_tagA_cpsF"/>
    <property type="match status" value="1"/>
</dbReference>